<keyword evidence="3" id="KW-1185">Reference proteome</keyword>
<gene>
    <name evidence="2" type="ORF">CYMTET_21277</name>
</gene>
<feature type="compositionally biased region" description="Basic residues" evidence="1">
    <location>
        <begin position="165"/>
        <end position="178"/>
    </location>
</feature>
<evidence type="ECO:0000313" key="2">
    <source>
        <dbReference type="EMBL" id="KAK3270320.1"/>
    </source>
</evidence>
<accession>A0AAE0L3E8</accession>
<organism evidence="2 3">
    <name type="scientific">Cymbomonas tetramitiformis</name>
    <dbReference type="NCBI Taxonomy" id="36881"/>
    <lineage>
        <taxon>Eukaryota</taxon>
        <taxon>Viridiplantae</taxon>
        <taxon>Chlorophyta</taxon>
        <taxon>Pyramimonadophyceae</taxon>
        <taxon>Pyramimonadales</taxon>
        <taxon>Pyramimonadaceae</taxon>
        <taxon>Cymbomonas</taxon>
    </lineage>
</organism>
<evidence type="ECO:0000313" key="3">
    <source>
        <dbReference type="Proteomes" id="UP001190700"/>
    </source>
</evidence>
<dbReference type="AlphaFoldDB" id="A0AAE0L3E8"/>
<protein>
    <submittedName>
        <fullName evidence="2">Uncharacterized protein</fullName>
    </submittedName>
</protein>
<sequence length="422" mass="44433">MCRFVADYTGIDKFAKLVIGVKQAILSVGPEVDVFDFDDPTLHAVHEEINKLVYDTLPYLVKPDSTVDGWLPGTDAVSIRDGRRALIAPPAVWQKLQAEHCATFGIEQPQADQGGAAAGSVRSGAVPTGDNNLNDMFKNILAAVRQIENYVKVMRRSGQLAAPPKRPRASRYGGKKRPNAGAASAFAAAVRQYGAPTVVSAPGGIESDVDVSAYAVSTSRMTVSDGDGDNVLAELHKITENGCTMWGGAQVCLSHRHPCAHPTQATVAVHGATASASRPAGQVVPATGGAWSGRDSPDAQDEVLNQVAKAEWEEPPGFGHMTSIRPSTEEFPSGVDLLSVWGAFAQLFFVGACSFAPAEESFVVPEEELLPDCGIICGSPCWLCFGGTLSSGGGLWCSSVRASATFYFACMHVCSESSASAL</sequence>
<dbReference type="Proteomes" id="UP001190700">
    <property type="component" value="Unassembled WGS sequence"/>
</dbReference>
<proteinExistence type="predicted"/>
<comment type="caution">
    <text evidence="2">The sequence shown here is derived from an EMBL/GenBank/DDBJ whole genome shotgun (WGS) entry which is preliminary data.</text>
</comment>
<evidence type="ECO:0000256" key="1">
    <source>
        <dbReference type="SAM" id="MobiDB-lite"/>
    </source>
</evidence>
<feature type="region of interest" description="Disordered" evidence="1">
    <location>
        <begin position="158"/>
        <end position="178"/>
    </location>
</feature>
<reference evidence="2 3" key="1">
    <citation type="journal article" date="2015" name="Genome Biol. Evol.">
        <title>Comparative Genomics of a Bacterivorous Green Alga Reveals Evolutionary Causalities and Consequences of Phago-Mixotrophic Mode of Nutrition.</title>
        <authorList>
            <person name="Burns J.A."/>
            <person name="Paasch A."/>
            <person name="Narechania A."/>
            <person name="Kim E."/>
        </authorList>
    </citation>
    <scope>NUCLEOTIDE SEQUENCE [LARGE SCALE GENOMIC DNA]</scope>
    <source>
        <strain evidence="2 3">PLY_AMNH</strain>
    </source>
</reference>
<dbReference type="EMBL" id="LGRX02010470">
    <property type="protein sequence ID" value="KAK3270320.1"/>
    <property type="molecule type" value="Genomic_DNA"/>
</dbReference>
<name>A0AAE0L3E8_9CHLO</name>